<dbReference type="PANTHER" id="PTHR11557:SF0">
    <property type="entry name" value="PORPHOBILINOGEN DEAMINASE"/>
    <property type="match status" value="1"/>
</dbReference>
<dbReference type="Proteomes" id="UP000250222">
    <property type="component" value="Unassembled WGS sequence"/>
</dbReference>
<dbReference type="InterPro" id="IPR036803">
    <property type="entry name" value="Porphobilinogen_deaminase_C_sf"/>
</dbReference>
<dbReference type="InterPro" id="IPR022419">
    <property type="entry name" value="Porphobilin_deaminase_cofac_BS"/>
</dbReference>
<evidence type="ECO:0000313" key="11">
    <source>
        <dbReference type="Proteomes" id="UP000250222"/>
    </source>
</evidence>
<evidence type="ECO:0000256" key="5">
    <source>
        <dbReference type="ARBA" id="ARBA00023244"/>
    </source>
</evidence>
<comment type="function">
    <text evidence="1 7">Tetrapolymerization of the monopyrrole PBG into the hydroxymethylbilane pre-uroporphyrinogen in several discrete steps.</text>
</comment>
<comment type="subunit">
    <text evidence="3 7">Monomer.</text>
</comment>
<evidence type="ECO:0000256" key="7">
    <source>
        <dbReference type="HAMAP-Rule" id="MF_00260"/>
    </source>
</evidence>
<dbReference type="Gene3D" id="3.30.160.40">
    <property type="entry name" value="Porphobilinogen deaminase, C-terminal domain"/>
    <property type="match status" value="1"/>
</dbReference>
<dbReference type="Pfam" id="PF01379">
    <property type="entry name" value="Porphobil_deam"/>
    <property type="match status" value="1"/>
</dbReference>
<feature type="domain" description="Porphobilinogen deaminase C-terminal" evidence="9">
    <location>
        <begin position="229"/>
        <end position="306"/>
    </location>
</feature>
<dbReference type="PIRSF" id="PIRSF001438">
    <property type="entry name" value="4pyrrol_synth_OHMeBilane_synth"/>
    <property type="match status" value="1"/>
</dbReference>
<protein>
    <recommendedName>
        <fullName evidence="7">Porphobilinogen deaminase</fullName>
        <shortName evidence="7">PBG</shortName>
        <ecNumber evidence="7">2.5.1.61</ecNumber>
    </recommendedName>
    <alternativeName>
        <fullName evidence="7">Hydroxymethylbilane synthase</fullName>
        <shortName evidence="7">HMBS</shortName>
    </alternativeName>
    <alternativeName>
        <fullName evidence="7">Pre-uroporphyrinogen synthase</fullName>
    </alternativeName>
</protein>
<evidence type="ECO:0000256" key="1">
    <source>
        <dbReference type="ARBA" id="ARBA00002869"/>
    </source>
</evidence>
<dbReference type="EC" id="2.5.1.61" evidence="7"/>
<dbReference type="GO" id="GO:0006782">
    <property type="term" value="P:protoporphyrinogen IX biosynthetic process"/>
    <property type="evidence" value="ECO:0007669"/>
    <property type="project" value="UniProtKB-UniRule"/>
</dbReference>
<dbReference type="OrthoDB" id="9810298at2"/>
<dbReference type="Gene3D" id="3.40.190.10">
    <property type="entry name" value="Periplasmic binding protein-like II"/>
    <property type="match status" value="2"/>
</dbReference>
<feature type="modified residue" description="S-(dipyrrolylmethanemethyl)cysteine" evidence="7">
    <location>
        <position position="245"/>
    </location>
</feature>
<dbReference type="NCBIfam" id="TIGR00212">
    <property type="entry name" value="hemC"/>
    <property type="match status" value="1"/>
</dbReference>
<dbReference type="GO" id="GO:0004418">
    <property type="term" value="F:hydroxymethylbilane synthase activity"/>
    <property type="evidence" value="ECO:0007669"/>
    <property type="project" value="UniProtKB-UniRule"/>
</dbReference>
<comment type="similarity">
    <text evidence="2 7">Belongs to the HMBS family.</text>
</comment>
<organism evidence="10 11">
    <name type="scientific">Georgenia satyanarayanai</name>
    <dbReference type="NCBI Taxonomy" id="860221"/>
    <lineage>
        <taxon>Bacteria</taxon>
        <taxon>Bacillati</taxon>
        <taxon>Actinomycetota</taxon>
        <taxon>Actinomycetes</taxon>
        <taxon>Micrococcales</taxon>
        <taxon>Bogoriellaceae</taxon>
        <taxon>Georgenia</taxon>
    </lineage>
</organism>
<accession>A0A2Y9AL46</accession>
<keyword evidence="11" id="KW-1185">Reference proteome</keyword>
<name>A0A2Y9AL46_9MICO</name>
<comment type="catalytic activity">
    <reaction evidence="6 7">
        <text>4 porphobilinogen + H2O = hydroxymethylbilane + 4 NH4(+)</text>
        <dbReference type="Rhea" id="RHEA:13185"/>
        <dbReference type="ChEBI" id="CHEBI:15377"/>
        <dbReference type="ChEBI" id="CHEBI:28938"/>
        <dbReference type="ChEBI" id="CHEBI:57845"/>
        <dbReference type="ChEBI" id="CHEBI:58126"/>
        <dbReference type="EC" id="2.5.1.61"/>
    </reaction>
</comment>
<evidence type="ECO:0000259" key="8">
    <source>
        <dbReference type="Pfam" id="PF01379"/>
    </source>
</evidence>
<evidence type="ECO:0000256" key="6">
    <source>
        <dbReference type="ARBA" id="ARBA00048169"/>
    </source>
</evidence>
<dbReference type="InterPro" id="IPR022417">
    <property type="entry name" value="Porphobilin_deaminase_N"/>
</dbReference>
<dbReference type="SUPFAM" id="SSF53850">
    <property type="entry name" value="Periplasmic binding protein-like II"/>
    <property type="match status" value="1"/>
</dbReference>
<gene>
    <name evidence="7" type="primary">hemC</name>
    <name evidence="10" type="ORF">SAMN05216184_11223</name>
</gene>
<dbReference type="PRINTS" id="PR00151">
    <property type="entry name" value="PORPHBDMNASE"/>
</dbReference>
<sequence>MTPPPLRLGTRASTLALTQSTTVAKALEAVTGREVQLVRIRTEGDRSRASLASLGGTGVFAAALREALLAGECDFAVHSLKDLPTAPTPGLSIAALPERADSRDVLCAREGWTLQTLPEGARVGTGSPRRAAQLLAARPDLEIVDIRGNVETRLGRVQPGDLDAVVLARAGLARVDRLEAVTETLDAEVVVPAPGQGALAVECRSEDLADPEHPLTTGLRALDDHATRLAVTAERVVLRVLEAGCAAPLGALAHLDGETLHLHATVVEHDGSRRLSHRADVALPVDEAASLAAAESLGTEVANALLEAGAASITGRPA</sequence>
<dbReference type="Pfam" id="PF03900">
    <property type="entry name" value="Porphobil_deamC"/>
    <property type="match status" value="1"/>
</dbReference>
<dbReference type="AlphaFoldDB" id="A0A2Y9AL46"/>
<dbReference type="PANTHER" id="PTHR11557">
    <property type="entry name" value="PORPHOBILINOGEN DEAMINASE"/>
    <property type="match status" value="1"/>
</dbReference>
<evidence type="ECO:0000256" key="3">
    <source>
        <dbReference type="ARBA" id="ARBA00011245"/>
    </source>
</evidence>
<comment type="cofactor">
    <cofactor evidence="7">
        <name>dipyrromethane</name>
        <dbReference type="ChEBI" id="CHEBI:60342"/>
    </cofactor>
    <text evidence="7">Binds 1 dipyrromethane group covalently.</text>
</comment>
<feature type="domain" description="Porphobilinogen deaminase N-terminal" evidence="8">
    <location>
        <begin position="6"/>
        <end position="207"/>
    </location>
</feature>
<dbReference type="GO" id="GO:0005737">
    <property type="term" value="C:cytoplasm"/>
    <property type="evidence" value="ECO:0007669"/>
    <property type="project" value="UniProtKB-UniRule"/>
</dbReference>
<evidence type="ECO:0000256" key="2">
    <source>
        <dbReference type="ARBA" id="ARBA00005638"/>
    </source>
</evidence>
<keyword evidence="5 7" id="KW-0627">Porphyrin biosynthesis</keyword>
<dbReference type="PROSITE" id="PS00533">
    <property type="entry name" value="PORPHOBILINOGEN_DEAM"/>
    <property type="match status" value="1"/>
</dbReference>
<keyword evidence="4 7" id="KW-0808">Transferase</keyword>
<dbReference type="SUPFAM" id="SSF54782">
    <property type="entry name" value="Porphobilinogen deaminase (hydroxymethylbilane synthase), C-terminal domain"/>
    <property type="match status" value="1"/>
</dbReference>
<evidence type="ECO:0000259" key="9">
    <source>
        <dbReference type="Pfam" id="PF03900"/>
    </source>
</evidence>
<dbReference type="InterPro" id="IPR000860">
    <property type="entry name" value="HemC"/>
</dbReference>
<proteinExistence type="inferred from homology"/>
<evidence type="ECO:0000256" key="4">
    <source>
        <dbReference type="ARBA" id="ARBA00022679"/>
    </source>
</evidence>
<dbReference type="RefSeq" id="WP_110853230.1">
    <property type="nucleotide sequence ID" value="NZ_QKLZ01000012.1"/>
</dbReference>
<dbReference type="InterPro" id="IPR022418">
    <property type="entry name" value="Porphobilinogen_deaminase_C"/>
</dbReference>
<reference evidence="10 11" key="1">
    <citation type="submission" date="2016-10" db="EMBL/GenBank/DDBJ databases">
        <authorList>
            <person name="Cai Z."/>
        </authorList>
    </citation>
    <scope>NUCLEOTIDE SEQUENCE [LARGE SCALE GENOMIC DNA]</scope>
    <source>
        <strain evidence="10 11">CGMCC 1.10826</strain>
    </source>
</reference>
<dbReference type="EMBL" id="UETB01000012">
    <property type="protein sequence ID" value="SSA45164.1"/>
    <property type="molecule type" value="Genomic_DNA"/>
</dbReference>
<evidence type="ECO:0000313" key="10">
    <source>
        <dbReference type="EMBL" id="SSA45164.1"/>
    </source>
</evidence>
<dbReference type="FunFam" id="3.40.190.10:FF:000005">
    <property type="entry name" value="Porphobilinogen deaminase"/>
    <property type="match status" value="1"/>
</dbReference>
<comment type="miscellaneous">
    <text evidence="7">The porphobilinogen subunits are added to the dipyrromethane group.</text>
</comment>
<dbReference type="HAMAP" id="MF_00260">
    <property type="entry name" value="Porphobil_deam"/>
    <property type="match status" value="1"/>
</dbReference>